<dbReference type="EMBL" id="UINC01000084">
    <property type="protein sequence ID" value="SUZ48745.1"/>
    <property type="molecule type" value="Genomic_DNA"/>
</dbReference>
<sequence>MFSQDSLPLKGIKVTEFTHMIMGPAVGAILADLGAEVIRVEPVTGDKTRLLPGSGVGFFTSFNRNKRSIALDIKSDQGKDIALKLIQESDVLIENFRPGTMERLGFGYDDLKPLNNRLIYCSAKGFLQGPYENRTALDEIAQMMGGLAHMTGPTDQPLRAGASVIDIMGGMFGVIGILAAREQRKTTGKGQKITSALFENVAYLMTQHMAQNAITGEAVPPMPVRKSVWAIYEVFQTKGDEQVFVGVVSDGQWQSFCKAFDLLKLLENPDLNENSGRVEHRDLIIPIITETFKQYTKSELMLKLEETGLPFAPISKPEDLFEDPHLNASDGLVSIDLPEGGQVKLPTLPIEMDGNRFGVRHQPAQPGEHTREILKELDFNDEMIDQMVNESVVSE</sequence>
<proteinExistence type="predicted"/>
<dbReference type="Gene3D" id="3.30.1540.10">
    <property type="entry name" value="formyl-coa transferase, domain 3"/>
    <property type="match status" value="1"/>
</dbReference>
<dbReference type="PANTHER" id="PTHR48207">
    <property type="entry name" value="SUCCINATE--HYDROXYMETHYLGLUTARATE COA-TRANSFERASE"/>
    <property type="match status" value="1"/>
</dbReference>
<protein>
    <recommendedName>
        <fullName evidence="3">Formyl-CoA transferase</fullName>
    </recommendedName>
</protein>
<dbReference type="InterPro" id="IPR023606">
    <property type="entry name" value="CoA-Trfase_III_dom_1_sf"/>
</dbReference>
<evidence type="ECO:0008006" key="3">
    <source>
        <dbReference type="Google" id="ProtNLM"/>
    </source>
</evidence>
<evidence type="ECO:0000256" key="1">
    <source>
        <dbReference type="ARBA" id="ARBA00022679"/>
    </source>
</evidence>
<accession>A0A381N2L0</accession>
<dbReference type="AlphaFoldDB" id="A0A381N2L0"/>
<dbReference type="Pfam" id="PF02515">
    <property type="entry name" value="CoA_transf_3"/>
    <property type="match status" value="1"/>
</dbReference>
<keyword evidence="1" id="KW-0808">Transferase</keyword>
<dbReference type="InterPro" id="IPR050483">
    <property type="entry name" value="CoA-transferase_III_domain"/>
</dbReference>
<dbReference type="Gene3D" id="3.40.50.10540">
    <property type="entry name" value="Crotonobetainyl-coa:carnitine coa-transferase, domain 1"/>
    <property type="match status" value="1"/>
</dbReference>
<dbReference type="PANTHER" id="PTHR48207:SF3">
    <property type="entry name" value="SUCCINATE--HYDROXYMETHYLGLUTARATE COA-TRANSFERASE"/>
    <property type="match status" value="1"/>
</dbReference>
<name>A0A381N2L0_9ZZZZ</name>
<reference evidence="2" key="1">
    <citation type="submission" date="2018-05" db="EMBL/GenBank/DDBJ databases">
        <authorList>
            <person name="Lanie J.A."/>
            <person name="Ng W.-L."/>
            <person name="Kazmierczak K.M."/>
            <person name="Andrzejewski T.M."/>
            <person name="Davidsen T.M."/>
            <person name="Wayne K.J."/>
            <person name="Tettelin H."/>
            <person name="Glass J.I."/>
            <person name="Rusch D."/>
            <person name="Podicherti R."/>
            <person name="Tsui H.-C.T."/>
            <person name="Winkler M.E."/>
        </authorList>
    </citation>
    <scope>NUCLEOTIDE SEQUENCE</scope>
</reference>
<gene>
    <name evidence="2" type="ORF">METZ01_LOCUS1599</name>
</gene>
<dbReference type="GO" id="GO:0008410">
    <property type="term" value="F:CoA-transferase activity"/>
    <property type="evidence" value="ECO:0007669"/>
    <property type="project" value="TreeGrafter"/>
</dbReference>
<dbReference type="InterPro" id="IPR044855">
    <property type="entry name" value="CoA-Trfase_III_dom3_sf"/>
</dbReference>
<dbReference type="SUPFAM" id="SSF89796">
    <property type="entry name" value="CoA-transferase family III (CaiB/BaiF)"/>
    <property type="match status" value="1"/>
</dbReference>
<organism evidence="2">
    <name type="scientific">marine metagenome</name>
    <dbReference type="NCBI Taxonomy" id="408172"/>
    <lineage>
        <taxon>unclassified sequences</taxon>
        <taxon>metagenomes</taxon>
        <taxon>ecological metagenomes</taxon>
    </lineage>
</organism>
<dbReference type="InterPro" id="IPR003673">
    <property type="entry name" value="CoA-Trfase_fam_III"/>
</dbReference>
<evidence type="ECO:0000313" key="2">
    <source>
        <dbReference type="EMBL" id="SUZ48745.1"/>
    </source>
</evidence>